<dbReference type="STRING" id="561184.SAMN05216376_10245"/>
<dbReference type="SUPFAM" id="SSF53955">
    <property type="entry name" value="Lysozyme-like"/>
    <property type="match status" value="1"/>
</dbReference>
<dbReference type="Gene3D" id="1.10.530.10">
    <property type="match status" value="1"/>
</dbReference>
<evidence type="ECO:0000313" key="2">
    <source>
        <dbReference type="EMBL" id="KHQ52089.1"/>
    </source>
</evidence>
<dbReference type="EMBL" id="JSUQ01000012">
    <property type="protein sequence ID" value="KHQ52089.1"/>
    <property type="molecule type" value="Genomic_DNA"/>
</dbReference>
<keyword evidence="3" id="KW-1185">Reference proteome</keyword>
<accession>A0A225QRJ7</accession>
<organism evidence="2 3">
    <name type="scientific">Mameliella alba</name>
    <dbReference type="NCBI Taxonomy" id="561184"/>
    <lineage>
        <taxon>Bacteria</taxon>
        <taxon>Pseudomonadati</taxon>
        <taxon>Pseudomonadota</taxon>
        <taxon>Alphaproteobacteria</taxon>
        <taxon>Rhodobacterales</taxon>
        <taxon>Roseobacteraceae</taxon>
        <taxon>Mameliella</taxon>
    </lineage>
</organism>
<dbReference type="RefSeq" id="WP_069086694.1">
    <property type="nucleotide sequence ID" value="NZ_AP022337.1"/>
</dbReference>
<name>A0A0B3SNU5_9RHOB</name>
<evidence type="ECO:0000313" key="3">
    <source>
        <dbReference type="Proteomes" id="UP000030960"/>
    </source>
</evidence>
<comment type="similarity">
    <text evidence="1">Belongs to the virb1 family.</text>
</comment>
<dbReference type="PATRIC" id="fig|1515334.3.peg.3123"/>
<dbReference type="Pfam" id="PF01464">
    <property type="entry name" value="SLT"/>
    <property type="match status" value="1"/>
</dbReference>
<proteinExistence type="inferred from homology"/>
<reference evidence="2 3" key="1">
    <citation type="submission" date="2014-10" db="EMBL/GenBank/DDBJ databases">
        <title>Genome sequence of Ponticoccus sp. strain UMTAT08 isolated from clonal culture of toxic dinoflagellate Alexandrium tamiyavanichii.</title>
        <authorList>
            <person name="Gan H.Y."/>
            <person name="Muhd D.-D."/>
            <person name="Mohd Noor M.E."/>
            <person name="Yeong Y.S."/>
            <person name="Usup G."/>
        </authorList>
    </citation>
    <scope>NUCLEOTIDE SEQUENCE [LARGE SCALE GENOMIC DNA]</scope>
    <source>
        <strain evidence="2 3">UMTAT08</strain>
    </source>
</reference>
<protein>
    <submittedName>
        <fullName evidence="2">Transglycosylase SLT domain protein</fullName>
    </submittedName>
</protein>
<evidence type="ECO:0000256" key="1">
    <source>
        <dbReference type="ARBA" id="ARBA00009387"/>
    </source>
</evidence>
<accession>A0A0B3SNU5</accession>
<dbReference type="AlphaFoldDB" id="A0A0B3SNU5"/>
<dbReference type="InterPro" id="IPR008258">
    <property type="entry name" value="Transglycosylase_SLT_dom_1"/>
</dbReference>
<dbReference type="InterPro" id="IPR023346">
    <property type="entry name" value="Lysozyme-like_dom_sf"/>
</dbReference>
<gene>
    <name evidence="2" type="ORF">OA50_03104</name>
</gene>
<sequence length="253" mass="27375">MKKAAALLCGLALAGQAAFANPDPAGAVALHPPVSPPAAEISRLAVPVSLRPKARKKIVVPKARWDNIEGSRSWSIAALRGLRAQANHLPDLVPRDIADYCPAYPSAGRVQREAFWVGLISSLAWHESTHRPWAVGGGGRWFGLVQIYPPTARFYKCKARSGAALKDPEDNLSCALRIMAVTVPRDKVISRGMRGVAADWGPFHSRRKREDIMAWTRSQPYCTGLARSLRPVLRPEGLGPAQDVADAPVAAED</sequence>
<comment type="caution">
    <text evidence="2">The sequence shown here is derived from an EMBL/GenBank/DDBJ whole genome shotgun (WGS) entry which is preliminary data.</text>
</comment>
<dbReference type="Proteomes" id="UP000030960">
    <property type="component" value="Unassembled WGS sequence"/>
</dbReference>
<dbReference type="OrthoDB" id="5763339at2"/>